<evidence type="ECO:0000313" key="2">
    <source>
        <dbReference type="Proteomes" id="UP001060085"/>
    </source>
</evidence>
<dbReference type="Proteomes" id="UP001060085">
    <property type="component" value="Linkage Group LG04"/>
</dbReference>
<protein>
    <submittedName>
        <fullName evidence="1">Uncharacterized protein</fullName>
    </submittedName>
</protein>
<proteinExistence type="predicted"/>
<comment type="caution">
    <text evidence="1">The sequence shown here is derived from an EMBL/GenBank/DDBJ whole genome shotgun (WGS) entry which is preliminary data.</text>
</comment>
<organism evidence="1 2">
    <name type="scientific">Catharanthus roseus</name>
    <name type="common">Madagascar periwinkle</name>
    <name type="synonym">Vinca rosea</name>
    <dbReference type="NCBI Taxonomy" id="4058"/>
    <lineage>
        <taxon>Eukaryota</taxon>
        <taxon>Viridiplantae</taxon>
        <taxon>Streptophyta</taxon>
        <taxon>Embryophyta</taxon>
        <taxon>Tracheophyta</taxon>
        <taxon>Spermatophyta</taxon>
        <taxon>Magnoliopsida</taxon>
        <taxon>eudicotyledons</taxon>
        <taxon>Gunneridae</taxon>
        <taxon>Pentapetalae</taxon>
        <taxon>asterids</taxon>
        <taxon>lamiids</taxon>
        <taxon>Gentianales</taxon>
        <taxon>Apocynaceae</taxon>
        <taxon>Rauvolfioideae</taxon>
        <taxon>Vinceae</taxon>
        <taxon>Catharanthinae</taxon>
        <taxon>Catharanthus</taxon>
    </lineage>
</organism>
<accession>A0ACC0B2Z4</accession>
<sequence length="621" mass="69007">MVEAPALISLCLDAVAEQILNGDDCIEADVLGLPSELLDCLLLRLSPLALENLQQRLPFTHEDYGTGDCDSGIRRKRKRWSNFEITWKMLFEVRWPSLGTTYFSGNCLSKTNGGEDVWTDDWHQMYWERHLQNCLDAAAEIALLPCFHGSIGEIEIPAPILNSLGCRGDMRKSISYSKFSDHCQQYGLYSRCLRLPGALCVPEICDLLRNSRLERLEVQWIKSKEHVDGLCRLLKQNVETLKSIEFIHCKLSTSFVNSICDSLITKGFNTHGMHHFSIKTSSFLEKNSFPLPVGLASFLASGRSLSSLRLCDNHLHQNFVKMVLETLLDVSSSIALLDLSENNITGWLSHLEGKSSKAKQLSFGIGKSLASLRVLNLRNSNLQKDDADCLRYALVHMPKLETLDLSSNPIEDVGIKSMIPYFSEMSERLHPLVDLRLENCELTCKGVTELLRTLSTWKNPLRHLSIGENDLGSKMGALLGMFLCKGIQTLNIEDIGLGSFGFQDAQKEIIGELMLVCINISKNRGGSETAKFLTKLISCAPKLVEINAGYNFMPVESLSHICSSLKVSNGNVQHLDLTGNASCKQYADSSPAALNEFQINGKCILKFGSSSSSAVPYDDDP</sequence>
<gene>
    <name evidence="1" type="ORF">M9H77_16805</name>
</gene>
<evidence type="ECO:0000313" key="1">
    <source>
        <dbReference type="EMBL" id="KAI5666952.1"/>
    </source>
</evidence>
<dbReference type="EMBL" id="CM044704">
    <property type="protein sequence ID" value="KAI5666952.1"/>
    <property type="molecule type" value="Genomic_DNA"/>
</dbReference>
<name>A0ACC0B2Z4_CATRO</name>
<reference evidence="2" key="1">
    <citation type="journal article" date="2023" name="Nat. Plants">
        <title>Single-cell RNA sequencing provides a high-resolution roadmap for understanding the multicellular compartmentation of specialized metabolism.</title>
        <authorList>
            <person name="Sun S."/>
            <person name="Shen X."/>
            <person name="Li Y."/>
            <person name="Li Y."/>
            <person name="Wang S."/>
            <person name="Li R."/>
            <person name="Zhang H."/>
            <person name="Shen G."/>
            <person name="Guo B."/>
            <person name="Wei J."/>
            <person name="Xu J."/>
            <person name="St-Pierre B."/>
            <person name="Chen S."/>
            <person name="Sun C."/>
        </authorList>
    </citation>
    <scope>NUCLEOTIDE SEQUENCE [LARGE SCALE GENOMIC DNA]</scope>
</reference>
<keyword evidence="2" id="KW-1185">Reference proteome</keyword>